<evidence type="ECO:0000256" key="1">
    <source>
        <dbReference type="SAM" id="Coils"/>
    </source>
</evidence>
<proteinExistence type="predicted"/>
<keyword evidence="4" id="KW-1185">Reference proteome</keyword>
<accession>A0ABD1JGC9</accession>
<evidence type="ECO:0000313" key="3">
    <source>
        <dbReference type="EMBL" id="KAL2086203.1"/>
    </source>
</evidence>
<protein>
    <submittedName>
        <fullName evidence="3">Uncharacterized protein</fullName>
    </submittedName>
</protein>
<keyword evidence="1" id="KW-0175">Coiled coil</keyword>
<reference evidence="3 4" key="1">
    <citation type="submission" date="2024-09" db="EMBL/GenBank/DDBJ databases">
        <title>A chromosome-level genome assembly of Gray's grenadier anchovy, Coilia grayii.</title>
        <authorList>
            <person name="Fu Z."/>
        </authorList>
    </citation>
    <scope>NUCLEOTIDE SEQUENCE [LARGE SCALE GENOMIC DNA]</scope>
    <source>
        <strain evidence="3">G4</strain>
        <tissue evidence="3">Muscle</tissue>
    </source>
</reference>
<feature type="region of interest" description="Disordered" evidence="2">
    <location>
        <begin position="231"/>
        <end position="264"/>
    </location>
</feature>
<dbReference type="EMBL" id="JBHFQA010000015">
    <property type="protein sequence ID" value="KAL2086203.1"/>
    <property type="molecule type" value="Genomic_DNA"/>
</dbReference>
<comment type="caution">
    <text evidence="3">The sequence shown here is derived from an EMBL/GenBank/DDBJ whole genome shotgun (WGS) entry which is preliminary data.</text>
</comment>
<evidence type="ECO:0000256" key="2">
    <source>
        <dbReference type="SAM" id="MobiDB-lite"/>
    </source>
</evidence>
<organism evidence="3 4">
    <name type="scientific">Coilia grayii</name>
    <name type="common">Gray's grenadier anchovy</name>
    <dbReference type="NCBI Taxonomy" id="363190"/>
    <lineage>
        <taxon>Eukaryota</taxon>
        <taxon>Metazoa</taxon>
        <taxon>Chordata</taxon>
        <taxon>Craniata</taxon>
        <taxon>Vertebrata</taxon>
        <taxon>Euteleostomi</taxon>
        <taxon>Actinopterygii</taxon>
        <taxon>Neopterygii</taxon>
        <taxon>Teleostei</taxon>
        <taxon>Clupei</taxon>
        <taxon>Clupeiformes</taxon>
        <taxon>Clupeoidei</taxon>
        <taxon>Engraulidae</taxon>
        <taxon>Coilinae</taxon>
        <taxon>Coilia</taxon>
    </lineage>
</organism>
<feature type="coiled-coil region" evidence="1">
    <location>
        <begin position="137"/>
        <end position="192"/>
    </location>
</feature>
<dbReference type="InterPro" id="IPR008672">
    <property type="entry name" value="Mad1"/>
</dbReference>
<dbReference type="Proteomes" id="UP001591681">
    <property type="component" value="Unassembled WGS sequence"/>
</dbReference>
<dbReference type="AlphaFoldDB" id="A0ABD1JGC9"/>
<dbReference type="Pfam" id="PF05557">
    <property type="entry name" value="MAD"/>
    <property type="match status" value="1"/>
</dbReference>
<name>A0ABD1JGC9_9TELE</name>
<sequence length="540" mass="60215">MAQTLERTQQPEGLKSEVESLFERHCVHCPRDQCANTLECERTQQLVTWRAEDLKSDVESLRSHSSHCGRDQCANTLCMIKAISQHVDVCHEQACSDLEKASQLITEALQRKVQRNMALRILVHRLEKRASENGWSLSEQVESNRQLKLQVDELQKHLQDKDNSLTQANQAIAVLKNELRDLQQQLQSHQSSHGTIQEVTVWLQEGESQHTVGKGEESLLQPLVIGIKEEDADDNIADKDAVAGDNDDGYQYGADPPTEQTTSSPADIKAELVQEDEGESAVAPDLSSGIQPPSDPVTLRSLSVQLVDCCTTQANRPTMETRSLCGRKATQGDSSDVAKTLFPADSSLGGQKPVTAVKIPPASLQAKRRKRLLANTAGDVIKEIERNEAGRVTHLEIRLADRTAHLAAENVRLKAEIDSLKRVTFNSCIPSPDQHADVTLCDVSPKDYAWIRCQSHGQVGRYGCLLFRSIISEQHYRHWSKTTNWDGSRGKRALPQNVKKFVISTLQREFPSMGGSDLKDCIDKINEYLRTTRRSHAVCV</sequence>
<evidence type="ECO:0000313" key="4">
    <source>
        <dbReference type="Proteomes" id="UP001591681"/>
    </source>
</evidence>
<gene>
    <name evidence="3" type="ORF">ACEWY4_017262</name>
</gene>